<comment type="subcellular location">
    <subcellularLocation>
        <location evidence="1">Cell membrane</location>
    </subcellularLocation>
    <subcellularLocation>
        <location evidence="2">Cytoplasm</location>
    </subcellularLocation>
</comment>
<reference evidence="17" key="1">
    <citation type="submission" date="2018-06" db="EMBL/GenBank/DDBJ databases">
        <title>Genome assembly of Danube salmon.</title>
        <authorList>
            <person name="Macqueen D.J."/>
            <person name="Gundappa M.K."/>
        </authorList>
    </citation>
    <scope>NUCLEOTIDE SEQUENCE [LARGE SCALE GENOMIC DNA]</scope>
</reference>
<dbReference type="InterPro" id="IPR043153">
    <property type="entry name" value="DENN_C"/>
</dbReference>
<sequence>MEKKKMCPRLLDYLVVVGARQPSTDTGSQTPQLLRRYPLEDHPDFPLSPDVVFFCQPEGCQSIRQRRVSLRDDASFVFALTDKDSGITRYGICVNFYRSFQRGGHRRDKAGSGGTAAQTAEATSEGSDGSGGCPTASTLPTPANADTTPNAGRSPRHKRSTAKMVNRNRDSTLTSLCMISHYPFFSTFRECLYILKRMVDCCSHRLTQRAGLPRGTQRDTMWRVFTGALLAEEKGSQLLADLREIESWVYRLLRSPVPVAGQRRVDVEVLPHEMQPALTFALPDNSRFSMVDFPLHLPLELLGVDACLMVLSCILLEHKVVLQSRDYNALTMSVMAFVAMIYPLEYMFPVIPLLPTCMASAEQLLLAPTPYIIGVPASFFLYKSDFKMPDDVWLVDLDCNKVIPTNAEHLPPLPEPESTELKKHLKQALASMSLNTQPILNLEKFQEGQELPLLPPGQNKASPSSTEFNPLIYGNDVDSVDVATRVAMVRFFNSPNVLQGFQMHTRTLRLFPRPVVAFQATSFLASRPRRSGFAEKLSHTQAVEYYGEWALNPTNLAFQRIHNNVYDPSLIGDKGKWYAHQLQPVFYRVYDGSSQLAEAMSGPLEDELNILFCDPLATNNLDPPTHAALGDASEVEFQDFQEFKGGESPLPQEKALPEGGDGAPEPPDGQALRSSSSTTASSSPITIDVHCVQEQVEPVEMEALASAALQNPVPGLGAVPFSRPPPDATPGGPANKKGEYDNPYFEPQYGFPAEEDPEAEDQEETYTHRFNQNLNGNKAQRPLRPSSLKLPGESDGEGDSRNSSPNSTISNNSSDGFGGLMSFASNLYKNHGTSFSLSNLSVPNKGGLREKAAGAGPFPNLKVFGLNSLMEIITEAGPGSGEGGFRPLKTVWSCVRPSENQQFLKEVVQSVLEGQGVGWLNMKKVRRLLENEQLRVFVLSKLNRAVQSEEDVRQEVIRDVEISRKVYKGMLDILKCTVSSLEHSYTNAGLGGMASVFVLLEIARTHYQTKDPEKRKRSPSDTASSPGSKESPSPRMEGTKPPGLLLVPRLQLPHPTSGGKGTRHFDTQSLNEENFIASIGAEGAKKQHPELTDTEEKKSQISADSGLSITSGSQVCSFPKPALISNSSGETLGADSDLSSTTGEGLGGRQAPHLNLSRGTLSDSEIETNPATSSVFVSGKSFLAKAKLVPVLAKGPPAQPLEDISMRIYLCDGLLGKERSTLWDQVQFWEDAYLDAVMLEREGMGMDQGPQEMIDRYLSLGDHDRKRLEDDEDRLLATLLHNMIAYMLMVKVNKNDIRKKVRRLMGKSHIGLSHSHEINECLDKLANLNGRELSIRPSGSRHIKKQTFVVHAGTDTTGDIFFMEVCDDCIVLRSNIGTVYERWWYEKLINMTYCPKTKVLCLWRRNGQETQLNKFYTKKVTPMYDCSADLPLSIGPELGGEFPVQDMKTGEGGLLQVTLEGINLKFMHSQVFIELNHIKKCNTVKGVFVLEEFVPETKEVVIHKYKTPMAHQICYSVLCLFSYVAAVKGKEAEGKPKLLSPRPLPS</sequence>
<protein>
    <recommendedName>
        <fullName evidence="4">MAP kinase-activating death domain protein</fullName>
    </recommendedName>
    <alternativeName>
        <fullName evidence="12">Rab3 GDP/GTP exchange factor</fullName>
    </alternativeName>
    <alternativeName>
        <fullName evidence="13">Rab3 GDP/GTP exchange protein</fullName>
    </alternativeName>
</protein>
<evidence type="ECO:0000256" key="11">
    <source>
        <dbReference type="ARBA" id="ARBA00064743"/>
    </source>
</evidence>
<evidence type="ECO:0000259" key="15">
    <source>
        <dbReference type="PROSITE" id="PS50211"/>
    </source>
</evidence>
<dbReference type="GO" id="GO:0005085">
    <property type="term" value="F:guanyl-nucleotide exchange factor activity"/>
    <property type="evidence" value="ECO:0007669"/>
    <property type="project" value="UniProtKB-KW"/>
</dbReference>
<dbReference type="Pfam" id="PF25328">
    <property type="entry name" value="PH_MADD"/>
    <property type="match status" value="1"/>
</dbReference>
<evidence type="ECO:0000313" key="16">
    <source>
        <dbReference type="Ensembl" id="ENSHHUP00000014753.1"/>
    </source>
</evidence>
<dbReference type="InterPro" id="IPR039980">
    <property type="entry name" value="MADD"/>
</dbReference>
<evidence type="ECO:0000256" key="3">
    <source>
        <dbReference type="ARBA" id="ARBA00005978"/>
    </source>
</evidence>
<dbReference type="GO" id="GO:0032483">
    <property type="term" value="P:regulation of Rab protein signal transduction"/>
    <property type="evidence" value="ECO:0007669"/>
    <property type="project" value="TreeGrafter"/>
</dbReference>
<dbReference type="PANTHER" id="PTHR13008">
    <property type="entry name" value="MAP-KINASE ACTIVATING DEATH DOMAIN PROTEIN MADD /DENN/AEX-3 C.ELEGANS"/>
    <property type="match status" value="1"/>
</dbReference>
<feature type="compositionally biased region" description="Acidic residues" evidence="14">
    <location>
        <begin position="753"/>
        <end position="764"/>
    </location>
</feature>
<feature type="region of interest" description="Disordered" evidence="14">
    <location>
        <begin position="1008"/>
        <end position="1066"/>
    </location>
</feature>
<dbReference type="Ensembl" id="ENSHHUT00000015254.1">
    <property type="protein sequence ID" value="ENSHHUP00000014753.1"/>
    <property type="gene ID" value="ENSHHUG00000008982.1"/>
</dbReference>
<evidence type="ECO:0000256" key="8">
    <source>
        <dbReference type="ARBA" id="ARBA00022703"/>
    </source>
</evidence>
<feature type="compositionally biased region" description="Basic and acidic residues" evidence="14">
    <location>
        <begin position="1083"/>
        <end position="1099"/>
    </location>
</feature>
<dbReference type="SMART" id="SM00800">
    <property type="entry name" value="uDENN"/>
    <property type="match status" value="1"/>
</dbReference>
<accession>A0A4W5KCA0</accession>
<feature type="region of interest" description="Disordered" evidence="14">
    <location>
        <begin position="1081"/>
        <end position="1110"/>
    </location>
</feature>
<comment type="similarity">
    <text evidence="3">Belongs to the MADD family.</text>
</comment>
<dbReference type="SMART" id="SM00801">
    <property type="entry name" value="dDENN"/>
    <property type="match status" value="1"/>
</dbReference>
<dbReference type="Gene3D" id="3.30.450.200">
    <property type="match status" value="1"/>
</dbReference>
<feature type="compositionally biased region" description="Polar residues" evidence="14">
    <location>
        <begin position="1100"/>
        <end position="1110"/>
    </location>
</feature>
<dbReference type="GO" id="GO:0005886">
    <property type="term" value="C:plasma membrane"/>
    <property type="evidence" value="ECO:0007669"/>
    <property type="project" value="UniProtKB-SubCell"/>
</dbReference>
<reference evidence="16" key="3">
    <citation type="submission" date="2025-09" db="UniProtKB">
        <authorList>
            <consortium name="Ensembl"/>
        </authorList>
    </citation>
    <scope>IDENTIFICATION</scope>
</reference>
<evidence type="ECO:0000256" key="14">
    <source>
        <dbReference type="SAM" id="MobiDB-lite"/>
    </source>
</evidence>
<dbReference type="PANTHER" id="PTHR13008:SF7">
    <property type="entry name" value="MAP KINASE-ACTIVATING DEATH DOMAIN PROTEIN"/>
    <property type="match status" value="1"/>
</dbReference>
<keyword evidence="7" id="KW-0344">Guanine-nucleotide releasing factor</keyword>
<evidence type="ECO:0000256" key="2">
    <source>
        <dbReference type="ARBA" id="ARBA00004496"/>
    </source>
</evidence>
<feature type="compositionally biased region" description="Low complexity" evidence="14">
    <location>
        <begin position="674"/>
        <end position="683"/>
    </location>
</feature>
<dbReference type="Proteomes" id="UP000314982">
    <property type="component" value="Unassembled WGS sequence"/>
</dbReference>
<feature type="region of interest" description="Disordered" evidence="14">
    <location>
        <begin position="644"/>
        <end position="686"/>
    </location>
</feature>
<reference evidence="16" key="2">
    <citation type="submission" date="2025-08" db="UniProtKB">
        <authorList>
            <consortium name="Ensembl"/>
        </authorList>
    </citation>
    <scope>IDENTIFICATION</scope>
</reference>
<comment type="function">
    <text evidence="10">Guanyl-nucleotide exchange factor that regulates small GTPases of the Rab family. Converts GDP-bound inactive form of RAB27A and RAB27B to the GTP-bound active forms. Converts GDP-bound inactive form of RAB3A, RAB3C and RAB3D to the GTP-bound active forms, GTPases involved in synaptic vesicle exocytosis and vesicle secretion. Plays a role in synaptic vesicle formation and in vesicle trafficking at the neuromuscular junction. Involved in up-regulating a post-docking step of synaptic exocytosis in central synapses. Probably by binding to the motor proteins KIF1B and KIF1A, mediates motor-dependent transport of GTP-RAB3A-positive vesicles to the presynaptic nerve terminals. Plays a role in TNFA-mediated activation of the MAPK pathway, including ERK1/2. May link TNFRSF1A with MAP kinase activation. May be involved in the regulation of TNFA-induced apoptosis.</text>
</comment>
<evidence type="ECO:0000313" key="17">
    <source>
        <dbReference type="Proteomes" id="UP000314982"/>
    </source>
</evidence>
<evidence type="ECO:0000256" key="5">
    <source>
        <dbReference type="ARBA" id="ARBA00022475"/>
    </source>
</evidence>
<dbReference type="Pfam" id="PF02141">
    <property type="entry name" value="DENN"/>
    <property type="match status" value="1"/>
</dbReference>
<dbReference type="GO" id="GO:0005829">
    <property type="term" value="C:cytosol"/>
    <property type="evidence" value="ECO:0007669"/>
    <property type="project" value="TreeGrafter"/>
</dbReference>
<comment type="subunit">
    <text evidence="11">Interacts (via death domain) with TNFRSF1A (via death domain). Interacts with PIDD1. Interacts with YWHAZ. Interacts (via death domain) with KIF1B; links the motor KIF1B to Rab3-carrying vesicles in anterograde synaptic vesicle transport. Interacts with KIF1A. Interacts (via uDENN domain) with RAB3A, RAB3B, RAB3C and RAB3D; the GTP-bound form of the Rab proteins is preferred for interaction.</text>
</comment>
<dbReference type="FunFam" id="3.40.50.11500:FF:000002">
    <property type="entry name" value="MAP kinase-activating death domain protein-like Protein"/>
    <property type="match status" value="1"/>
</dbReference>
<feature type="region of interest" description="Disordered" evidence="14">
    <location>
        <begin position="1127"/>
        <end position="1156"/>
    </location>
</feature>
<feature type="compositionally biased region" description="Polar residues" evidence="14">
    <location>
        <begin position="768"/>
        <end position="778"/>
    </location>
</feature>
<dbReference type="GeneTree" id="ENSGT00940000156718"/>
<feature type="region of interest" description="Disordered" evidence="14">
    <location>
        <begin position="103"/>
        <end position="163"/>
    </location>
</feature>
<dbReference type="InterPro" id="IPR005112">
    <property type="entry name" value="dDENN_dom"/>
</dbReference>
<dbReference type="GO" id="GO:0006915">
    <property type="term" value="P:apoptotic process"/>
    <property type="evidence" value="ECO:0007669"/>
    <property type="project" value="UniProtKB-KW"/>
</dbReference>
<dbReference type="InterPro" id="IPR037516">
    <property type="entry name" value="Tripartite_DENN"/>
</dbReference>
<feature type="domain" description="UDENN" evidence="15">
    <location>
        <begin position="13"/>
        <end position="560"/>
    </location>
</feature>
<evidence type="ECO:0000256" key="7">
    <source>
        <dbReference type="ARBA" id="ARBA00022658"/>
    </source>
</evidence>
<dbReference type="Pfam" id="PF23629">
    <property type="entry name" value="Death_MADD"/>
    <property type="match status" value="1"/>
</dbReference>
<dbReference type="InterPro" id="IPR001194">
    <property type="entry name" value="cDENN_dom"/>
</dbReference>
<feature type="compositionally biased region" description="Polar residues" evidence="14">
    <location>
        <begin position="135"/>
        <end position="151"/>
    </location>
</feature>
<dbReference type="InterPro" id="IPR056574">
    <property type="entry name" value="Death_MADD"/>
</dbReference>
<organism evidence="16 17">
    <name type="scientific">Hucho hucho</name>
    <name type="common">huchen</name>
    <dbReference type="NCBI Taxonomy" id="62062"/>
    <lineage>
        <taxon>Eukaryota</taxon>
        <taxon>Metazoa</taxon>
        <taxon>Chordata</taxon>
        <taxon>Craniata</taxon>
        <taxon>Vertebrata</taxon>
        <taxon>Euteleostomi</taxon>
        <taxon>Actinopterygii</taxon>
        <taxon>Neopterygii</taxon>
        <taxon>Teleostei</taxon>
        <taxon>Protacanthopterygii</taxon>
        <taxon>Salmoniformes</taxon>
        <taxon>Salmonidae</taxon>
        <taxon>Salmoninae</taxon>
        <taxon>Hucho</taxon>
    </lineage>
</organism>
<keyword evidence="8" id="KW-0053">Apoptosis</keyword>
<evidence type="ECO:0000256" key="12">
    <source>
        <dbReference type="ARBA" id="ARBA00079552"/>
    </source>
</evidence>
<dbReference type="Pfam" id="PF03456">
    <property type="entry name" value="uDENN"/>
    <property type="match status" value="1"/>
</dbReference>
<keyword evidence="9" id="KW-0472">Membrane</keyword>
<dbReference type="InterPro" id="IPR057469">
    <property type="entry name" value="PH_MADD"/>
</dbReference>
<evidence type="ECO:0000256" key="9">
    <source>
        <dbReference type="ARBA" id="ARBA00023136"/>
    </source>
</evidence>
<dbReference type="InterPro" id="IPR005113">
    <property type="entry name" value="uDENN_dom"/>
</dbReference>
<evidence type="ECO:0000256" key="4">
    <source>
        <dbReference type="ARBA" id="ARBA00017868"/>
    </source>
</evidence>
<evidence type="ECO:0000256" key="13">
    <source>
        <dbReference type="ARBA" id="ARBA00081633"/>
    </source>
</evidence>
<dbReference type="GO" id="GO:0042981">
    <property type="term" value="P:regulation of apoptotic process"/>
    <property type="evidence" value="ECO:0007669"/>
    <property type="project" value="TreeGrafter"/>
</dbReference>
<feature type="compositionally biased region" description="Polar residues" evidence="14">
    <location>
        <begin position="115"/>
        <end position="127"/>
    </location>
</feature>
<dbReference type="PROSITE" id="PS50211">
    <property type="entry name" value="DENN"/>
    <property type="match status" value="1"/>
</dbReference>
<dbReference type="Gene3D" id="3.40.50.11500">
    <property type="match status" value="1"/>
</dbReference>
<keyword evidence="5" id="KW-1003">Cell membrane</keyword>
<dbReference type="SMART" id="SM00799">
    <property type="entry name" value="DENN"/>
    <property type="match status" value="1"/>
</dbReference>
<keyword evidence="6" id="KW-0963">Cytoplasm</keyword>
<feature type="compositionally biased region" description="Low complexity" evidence="14">
    <location>
        <begin position="801"/>
        <end position="813"/>
    </location>
</feature>
<feature type="compositionally biased region" description="Polar residues" evidence="14">
    <location>
        <begin position="1020"/>
        <end position="1031"/>
    </location>
</feature>
<proteinExistence type="inferred from homology"/>
<evidence type="ECO:0000256" key="1">
    <source>
        <dbReference type="ARBA" id="ARBA00004236"/>
    </source>
</evidence>
<evidence type="ECO:0000256" key="6">
    <source>
        <dbReference type="ARBA" id="ARBA00022490"/>
    </source>
</evidence>
<keyword evidence="17" id="KW-1185">Reference proteome</keyword>
<feature type="region of interest" description="Disordered" evidence="14">
    <location>
        <begin position="716"/>
        <end position="813"/>
    </location>
</feature>
<evidence type="ECO:0000256" key="10">
    <source>
        <dbReference type="ARBA" id="ARBA00060181"/>
    </source>
</evidence>
<name>A0A4W5KCA0_9TELE</name>